<dbReference type="PANTHER" id="PTHR12526">
    <property type="entry name" value="GLYCOSYLTRANSFERASE"/>
    <property type="match status" value="1"/>
</dbReference>
<name>A0A385JP14_9GAMM</name>
<evidence type="ECO:0000259" key="1">
    <source>
        <dbReference type="Pfam" id="PF00534"/>
    </source>
</evidence>
<evidence type="ECO:0000313" key="2">
    <source>
        <dbReference type="EMBL" id="AXZ00062.1"/>
    </source>
</evidence>
<dbReference type="EMBL" id="KY710734">
    <property type="protein sequence ID" value="AXZ00062.1"/>
    <property type="molecule type" value="Genomic_DNA"/>
</dbReference>
<feature type="domain" description="Glycosyl transferase family 1" evidence="1">
    <location>
        <begin position="167"/>
        <end position="321"/>
    </location>
</feature>
<dbReference type="GO" id="GO:1901135">
    <property type="term" value="P:carbohydrate derivative metabolic process"/>
    <property type="evidence" value="ECO:0007669"/>
    <property type="project" value="UniProtKB-ARBA"/>
</dbReference>
<dbReference type="GO" id="GO:0016757">
    <property type="term" value="F:glycosyltransferase activity"/>
    <property type="evidence" value="ECO:0007669"/>
    <property type="project" value="InterPro"/>
</dbReference>
<dbReference type="Gene3D" id="3.40.50.2000">
    <property type="entry name" value="Glycogen Phosphorylase B"/>
    <property type="match status" value="2"/>
</dbReference>
<dbReference type="Pfam" id="PF00534">
    <property type="entry name" value="Glycos_transf_1"/>
    <property type="match status" value="1"/>
</dbReference>
<sequence length="343" mass="39907">MKNIYLLIDDLSNTGGTERVATIIANQLNKYDYNITIFSLSLIKKEIFFPLDKNISIRNSNDKTLKFLEIIKILRLSSKNKATVIIISMGKLSFISSILSILFKPYKLILSEHISFESYNLLKRFLKKQSYKIANKVILLTKNDKDIINIKNSAVIRNINPYYQHNIQKYNSRKNIAIAIGRFTYQKNFERLIKLWNEANITNWDLMIIGKGENEEKLKELSKNNTNIHIMPPNNRLDKIYNNAKLMLMTSRYEGLPMVLIEAQGFGLPIISFDCKTGPAEIIKNNESGYLIDYNNDKEFIKKLIYLCNNDNELSRMNINAVLNSYHFSPEKIITDWIKIIEE</sequence>
<protein>
    <submittedName>
        <fullName evidence="2">Gt3</fullName>
    </submittedName>
</protein>
<reference evidence="2" key="1">
    <citation type="journal article" date="2017" name="PLoS ONE">
        <title>Genetic diversity of the O antigens of Proteus species and the development of a suspension array for molecular serotyping.</title>
        <authorList>
            <person name="Yu X."/>
            <person name="Torzewska A."/>
            <person name="Zhang X."/>
            <person name="Yin Z."/>
            <person name="Drzewiecka D."/>
            <person name="Cao H."/>
            <person name="Liu B."/>
            <person name="Knirel Y.A."/>
            <person name="Rozalski A."/>
            <person name="Wang L."/>
        </authorList>
    </citation>
    <scope>NUCLEOTIDE SEQUENCE</scope>
    <source>
        <strain evidence="2">G2671</strain>
    </source>
</reference>
<organism evidence="2">
    <name type="scientific">Proteus penneri</name>
    <dbReference type="NCBI Taxonomy" id="102862"/>
    <lineage>
        <taxon>Bacteria</taxon>
        <taxon>Pseudomonadati</taxon>
        <taxon>Pseudomonadota</taxon>
        <taxon>Gammaproteobacteria</taxon>
        <taxon>Enterobacterales</taxon>
        <taxon>Morganellaceae</taxon>
        <taxon>Proteus</taxon>
    </lineage>
</organism>
<accession>A0A385JP14</accession>
<dbReference type="InterPro" id="IPR001296">
    <property type="entry name" value="Glyco_trans_1"/>
</dbReference>
<dbReference type="CDD" id="cd03820">
    <property type="entry name" value="GT4_AmsD-like"/>
    <property type="match status" value="1"/>
</dbReference>
<dbReference type="AlphaFoldDB" id="A0A385JP14"/>
<dbReference type="SUPFAM" id="SSF53756">
    <property type="entry name" value="UDP-Glycosyltransferase/glycogen phosphorylase"/>
    <property type="match status" value="1"/>
</dbReference>
<dbReference type="PANTHER" id="PTHR12526:SF630">
    <property type="entry name" value="GLYCOSYLTRANSFERASE"/>
    <property type="match status" value="1"/>
</dbReference>
<proteinExistence type="predicted"/>